<feature type="transmembrane region" description="Helical" evidence="1">
    <location>
        <begin position="343"/>
        <end position="360"/>
    </location>
</feature>
<dbReference type="RefSeq" id="WP_187025846.1">
    <property type="nucleotide sequence ID" value="NZ_JACRUP010000004.1"/>
</dbReference>
<proteinExistence type="predicted"/>
<feature type="transmembrane region" description="Helical" evidence="1">
    <location>
        <begin position="135"/>
        <end position="157"/>
    </location>
</feature>
<feature type="transmembrane region" description="Helical" evidence="1">
    <location>
        <begin position="271"/>
        <end position="290"/>
    </location>
</feature>
<accession>A0A9X0UHP0</accession>
<dbReference type="AlphaFoldDB" id="A0A9X0UHP0"/>
<name>A0A9X0UHP0_VIBME</name>
<feature type="transmembrane region" description="Helical" evidence="1">
    <location>
        <begin position="233"/>
        <end position="251"/>
    </location>
</feature>
<reference evidence="2" key="1">
    <citation type="submission" date="2020-08" db="EMBL/GenBank/DDBJ databases">
        <title>Genome Sequencing and Pan-Genome Analysis of Migratory bird Vibrio Strains, Inner Mongolia.</title>
        <authorList>
            <person name="Zheng L."/>
        </authorList>
    </citation>
    <scope>NUCLEOTIDE SEQUENCE</scope>
    <source>
        <strain evidence="2">M13F</strain>
    </source>
</reference>
<dbReference type="Proteomes" id="UP000615796">
    <property type="component" value="Unassembled WGS sequence"/>
</dbReference>
<feature type="transmembrane region" description="Helical" evidence="1">
    <location>
        <begin position="21"/>
        <end position="41"/>
    </location>
</feature>
<evidence type="ECO:0000313" key="2">
    <source>
        <dbReference type="EMBL" id="MBC5851015.1"/>
    </source>
</evidence>
<keyword evidence="1" id="KW-0812">Transmembrane</keyword>
<evidence type="ECO:0000313" key="3">
    <source>
        <dbReference type="Proteomes" id="UP000615796"/>
    </source>
</evidence>
<sequence length="390" mass="44730">MNSIQPYENRTRLVGLDFLRGLVIFMAIFEHYTGYLNYWYVDFFPKESDFYETLYRSHLPMLGQLVPMDSFTGQVSAWLIPWVSQVYLALAAFNLSARSSEHMRATLVKKLALFLSIIFVLYIEGFIIAPNFGEAISFYPVMLWMTLLAFFSIVYAFFGIRGMLVLTVLSTVVSQLGVTSLLEHAELWMQTHVHPGYELDARLDLFMASGCFGFLYGWVWHHYAEKRDALNKLVLGIALVALSLYFLNGQAATIDLHDVYAEEHALAEDTIGRLGIWGTEFLVIGLILTLHQAGIRLSWRPLNWIGMYSLTVFIFHKSIFIFLWGPLLTWASAKMGTTLPNNFLLIFTLCSLSVGIIYLFKRSGIICHLMGDHQDQMWKDVYRKKRLSDA</sequence>
<feature type="transmembrane region" description="Helical" evidence="1">
    <location>
        <begin position="75"/>
        <end position="95"/>
    </location>
</feature>
<gene>
    <name evidence="2" type="ORF">H8Q88_08545</name>
</gene>
<feature type="transmembrane region" description="Helical" evidence="1">
    <location>
        <begin position="202"/>
        <end position="221"/>
    </location>
</feature>
<keyword evidence="1" id="KW-0472">Membrane</keyword>
<keyword evidence="3" id="KW-1185">Reference proteome</keyword>
<feature type="transmembrane region" description="Helical" evidence="1">
    <location>
        <begin position="164"/>
        <end position="182"/>
    </location>
</feature>
<keyword evidence="1" id="KW-1133">Transmembrane helix</keyword>
<protein>
    <submittedName>
        <fullName evidence="2">Uncharacterized protein</fullName>
    </submittedName>
</protein>
<organism evidence="2 3">
    <name type="scientific">Vibrio metschnikovii</name>
    <dbReference type="NCBI Taxonomy" id="28172"/>
    <lineage>
        <taxon>Bacteria</taxon>
        <taxon>Pseudomonadati</taxon>
        <taxon>Pseudomonadota</taxon>
        <taxon>Gammaproteobacteria</taxon>
        <taxon>Vibrionales</taxon>
        <taxon>Vibrionaceae</taxon>
        <taxon>Vibrio</taxon>
    </lineage>
</organism>
<comment type="caution">
    <text evidence="2">The sequence shown here is derived from an EMBL/GenBank/DDBJ whole genome shotgun (WGS) entry which is preliminary data.</text>
</comment>
<feature type="transmembrane region" description="Helical" evidence="1">
    <location>
        <begin position="107"/>
        <end position="129"/>
    </location>
</feature>
<evidence type="ECO:0000256" key="1">
    <source>
        <dbReference type="SAM" id="Phobius"/>
    </source>
</evidence>
<dbReference type="EMBL" id="JACRUP010000004">
    <property type="protein sequence ID" value="MBC5851015.1"/>
    <property type="molecule type" value="Genomic_DNA"/>
</dbReference>
<feature type="transmembrane region" description="Helical" evidence="1">
    <location>
        <begin position="302"/>
        <end position="323"/>
    </location>
</feature>